<dbReference type="InterPro" id="IPR035906">
    <property type="entry name" value="MetI-like_sf"/>
</dbReference>
<evidence type="ECO:0000313" key="11">
    <source>
        <dbReference type="EMBL" id="KXB39144.1"/>
    </source>
</evidence>
<evidence type="ECO:0000259" key="10">
    <source>
        <dbReference type="PROSITE" id="PS50928"/>
    </source>
</evidence>
<dbReference type="Pfam" id="PF00528">
    <property type="entry name" value="BPD_transp_1"/>
    <property type="match status" value="1"/>
</dbReference>
<reference evidence="12" key="1">
    <citation type="submission" date="2016-01" db="EMBL/GenBank/DDBJ databases">
        <authorList>
            <person name="Mitreva M."/>
            <person name="Pepin K.H."/>
            <person name="Mihindukulasuriya K.A."/>
            <person name="Fulton R."/>
            <person name="Fronick C."/>
            <person name="O'Laughlin M."/>
            <person name="Miner T."/>
            <person name="Herter B."/>
            <person name="Rosa B.A."/>
            <person name="Cordes M."/>
            <person name="Tomlinson C."/>
            <person name="Wollam A."/>
            <person name="Palsikar V.B."/>
            <person name="Mardis E.R."/>
            <person name="Wilson R.K."/>
        </authorList>
    </citation>
    <scope>NUCLEOTIDE SEQUENCE [LARGE SCALE GENOMIC DNA]</scope>
    <source>
        <strain evidence="12">KA00274</strain>
    </source>
</reference>
<dbReference type="STRING" id="1497955.HMPREF1872_01174"/>
<feature type="domain" description="ABC transmembrane type-1" evidence="10">
    <location>
        <begin position="78"/>
        <end position="271"/>
    </location>
</feature>
<keyword evidence="8 9" id="KW-0472">Membrane</keyword>
<evidence type="ECO:0000256" key="4">
    <source>
        <dbReference type="ARBA" id="ARBA00022475"/>
    </source>
</evidence>
<dbReference type="EMBL" id="LSCV01000042">
    <property type="protein sequence ID" value="KXB39144.1"/>
    <property type="molecule type" value="Genomic_DNA"/>
</dbReference>
<evidence type="ECO:0000256" key="9">
    <source>
        <dbReference type="RuleBase" id="RU363032"/>
    </source>
</evidence>
<comment type="caution">
    <text evidence="11">The sequence shown here is derived from an EMBL/GenBank/DDBJ whole genome shotgun (WGS) entry which is preliminary data.</text>
</comment>
<feature type="transmembrane region" description="Helical" evidence="9">
    <location>
        <begin position="201"/>
        <end position="224"/>
    </location>
</feature>
<keyword evidence="12" id="KW-1185">Reference proteome</keyword>
<keyword evidence="5" id="KW-0762">Sugar transport</keyword>
<dbReference type="Proteomes" id="UP000070080">
    <property type="component" value="Unassembled WGS sequence"/>
</dbReference>
<dbReference type="InterPro" id="IPR000515">
    <property type="entry name" value="MetI-like"/>
</dbReference>
<feature type="transmembrane region" description="Helical" evidence="9">
    <location>
        <begin position="77"/>
        <end position="102"/>
    </location>
</feature>
<dbReference type="OrthoDB" id="9794684at2"/>
<feature type="transmembrane region" description="Helical" evidence="9">
    <location>
        <begin position="12"/>
        <end position="38"/>
    </location>
</feature>
<protein>
    <submittedName>
        <fullName evidence="11">ABC transporter, permease protein</fullName>
    </submittedName>
</protein>
<evidence type="ECO:0000313" key="12">
    <source>
        <dbReference type="Proteomes" id="UP000070080"/>
    </source>
</evidence>
<organism evidence="11 12">
    <name type="scientific">Amygdalobacter nucleatus</name>
    <dbReference type="NCBI Taxonomy" id="3029274"/>
    <lineage>
        <taxon>Bacteria</taxon>
        <taxon>Bacillati</taxon>
        <taxon>Bacillota</taxon>
        <taxon>Clostridia</taxon>
        <taxon>Eubacteriales</taxon>
        <taxon>Oscillospiraceae</taxon>
        <taxon>Amygdalobacter</taxon>
    </lineage>
</organism>
<dbReference type="GO" id="GO:0042956">
    <property type="term" value="P:maltodextrin transmembrane transport"/>
    <property type="evidence" value="ECO:0007669"/>
    <property type="project" value="TreeGrafter"/>
</dbReference>
<dbReference type="SUPFAM" id="SSF161098">
    <property type="entry name" value="MetI-like"/>
    <property type="match status" value="1"/>
</dbReference>
<dbReference type="Gene3D" id="1.10.3720.10">
    <property type="entry name" value="MetI-like"/>
    <property type="match status" value="1"/>
</dbReference>
<gene>
    <name evidence="11" type="ORF">HMPREF1872_01174</name>
</gene>
<dbReference type="PANTHER" id="PTHR32243">
    <property type="entry name" value="MALTOSE TRANSPORT SYSTEM PERMEASE-RELATED"/>
    <property type="match status" value="1"/>
</dbReference>
<sequence length="286" mass="32241">MKKYSSLKASHLLYDIFIHLFLLVLSVIWILPVVWLVMQSFREEKGAFISYIVPKGWTLANYTNLFTDTKLFNFPLWFMNTFAVAVFSCIITTILVLLTGYAFSRLRFAARKPLMNVILVLGMFPGFMSMIAIYHILKAFGLTQTLLALVLVYSGGAAMGYYIVKGFFDTVPRSIDEAALVDGCTKNQVFWNIILPMSKPVVIYTILTSFIGPWVDFIFVSVIMKDAYNKYTVALGLYQMLSRENIYNYFTEFCAGAVIVAIPITILFISMQKYYVGGVTAGGAKG</sequence>
<dbReference type="PROSITE" id="PS50928">
    <property type="entry name" value="ABC_TM1"/>
    <property type="match status" value="1"/>
</dbReference>
<dbReference type="GO" id="GO:0015423">
    <property type="term" value="F:ABC-type maltose transporter activity"/>
    <property type="evidence" value="ECO:0007669"/>
    <property type="project" value="TreeGrafter"/>
</dbReference>
<accession>A0A133Y7F3</accession>
<dbReference type="RefSeq" id="WP_066714703.1">
    <property type="nucleotide sequence ID" value="NZ_JARFNM010000001.1"/>
</dbReference>
<evidence type="ECO:0000256" key="7">
    <source>
        <dbReference type="ARBA" id="ARBA00022989"/>
    </source>
</evidence>
<evidence type="ECO:0000256" key="8">
    <source>
        <dbReference type="ARBA" id="ARBA00023136"/>
    </source>
</evidence>
<keyword evidence="4" id="KW-1003">Cell membrane</keyword>
<feature type="transmembrane region" description="Helical" evidence="9">
    <location>
        <begin position="246"/>
        <end position="269"/>
    </location>
</feature>
<keyword evidence="6 9" id="KW-0812">Transmembrane</keyword>
<dbReference type="PANTHER" id="PTHR32243:SF50">
    <property type="entry name" value="MALTOSE_MALTODEXTRIN TRANSPORT SYSTEM PERMEASE PROTEIN MALG"/>
    <property type="match status" value="1"/>
</dbReference>
<proteinExistence type="inferred from homology"/>
<keyword evidence="7 9" id="KW-1133">Transmembrane helix</keyword>
<evidence type="ECO:0000256" key="2">
    <source>
        <dbReference type="ARBA" id="ARBA00009047"/>
    </source>
</evidence>
<keyword evidence="3 9" id="KW-0813">Transport</keyword>
<evidence type="ECO:0000256" key="5">
    <source>
        <dbReference type="ARBA" id="ARBA00022597"/>
    </source>
</evidence>
<feature type="transmembrane region" description="Helical" evidence="9">
    <location>
        <begin position="143"/>
        <end position="164"/>
    </location>
</feature>
<name>A0A133Y7F3_9FIRM</name>
<comment type="similarity">
    <text evidence="2">Belongs to the binding-protein-dependent transport system permease family. MalFG subfamily.</text>
</comment>
<dbReference type="InterPro" id="IPR050901">
    <property type="entry name" value="BP-dep_ABC_trans_perm"/>
</dbReference>
<comment type="subcellular location">
    <subcellularLocation>
        <location evidence="1 9">Cell membrane</location>
        <topology evidence="1 9">Multi-pass membrane protein</topology>
    </subcellularLocation>
</comment>
<dbReference type="GO" id="GO:0005886">
    <property type="term" value="C:plasma membrane"/>
    <property type="evidence" value="ECO:0007669"/>
    <property type="project" value="UniProtKB-SubCell"/>
</dbReference>
<dbReference type="PATRIC" id="fig|1497955.3.peg.1141"/>
<evidence type="ECO:0000256" key="1">
    <source>
        <dbReference type="ARBA" id="ARBA00004651"/>
    </source>
</evidence>
<dbReference type="CDD" id="cd06261">
    <property type="entry name" value="TM_PBP2"/>
    <property type="match status" value="1"/>
</dbReference>
<feature type="transmembrane region" description="Helical" evidence="9">
    <location>
        <begin position="114"/>
        <end position="137"/>
    </location>
</feature>
<evidence type="ECO:0000256" key="6">
    <source>
        <dbReference type="ARBA" id="ARBA00022692"/>
    </source>
</evidence>
<dbReference type="AlphaFoldDB" id="A0A133Y7F3"/>
<evidence type="ECO:0000256" key="3">
    <source>
        <dbReference type="ARBA" id="ARBA00022448"/>
    </source>
</evidence>